<dbReference type="EMBL" id="JAAXLS010000044">
    <property type="protein sequence ID" value="NKQ57903.1"/>
    <property type="molecule type" value="Genomic_DNA"/>
</dbReference>
<keyword evidence="3 4" id="KW-0786">Thiamine pyrophosphate</keyword>
<reference evidence="9 10" key="1">
    <citation type="submission" date="2020-04" db="EMBL/GenBank/DDBJ databases">
        <title>Novel species.</title>
        <authorList>
            <person name="Teo W.F.A."/>
            <person name="Lipun K."/>
            <person name="Srisuk N."/>
            <person name="Duangmal K."/>
        </authorList>
    </citation>
    <scope>NUCLEOTIDE SEQUENCE [LARGE SCALE GENOMIC DNA]</scope>
    <source>
        <strain evidence="9 10">K13G38</strain>
    </source>
</reference>
<dbReference type="SUPFAM" id="SSF52467">
    <property type="entry name" value="DHS-like NAD/FAD-binding domain"/>
    <property type="match status" value="1"/>
</dbReference>
<sequence>MGLTGAQVITEHLIREQVPYAVGLCGHGDLGLLDALVERQDEITTLSVHHESVAGFIADAYYRVAHQPLATFTSCGPGSANLPIALGSALMDDSAFLAITGNVPTSQFGRGPFQETGRHFQADFPSVVRPYVKRGYQATRADQLPLMLRQAFAQMRGGRPGPVHLDVPLDVFVDRTDEPVADPAAWGTGAVSAPAAGRAELDAACALIQQAGRIVIVAGSGVETGEADAELQAFAREHRIPVATSPLGKSAFPTGNPLALGTTGRNGTHQANHATRNADLVLAFGTRFDDRSTSSWLPGYTYSFPPAKLVHVHIDPLELGRNFPPTVGIHASPREVLRQLRERLPDFAPDEGTARRRREWLDELVSAKAEWQQHIEPHEISGASPIRPERVLAELRDVLPADGILLSDVGVHHNWIVQNWRTDAPRTVLQSWGFASMGFGVGGVLGAHLAAPDRPSVAVVGDGGFLMFPNVVATAVEYDIPAVWVVWNNRGYVSIRDQQKLYFGADRQLATSFEHAASGTPYTADFAALSRSMGGVGLTVTDAADLGSAFKTALDMRRPVVVDVHVDDAIGPPATATWELPPLAHPEPSFGRPAGGTR</sequence>
<dbReference type="PROSITE" id="PS00187">
    <property type="entry name" value="TPP_ENZYMES"/>
    <property type="match status" value="1"/>
</dbReference>
<proteinExistence type="inferred from homology"/>
<accession>A0ABX1JDT4</accession>
<name>A0ABX1JDT4_9PSEU</name>
<evidence type="ECO:0000259" key="6">
    <source>
        <dbReference type="Pfam" id="PF00205"/>
    </source>
</evidence>
<dbReference type="Pfam" id="PF02776">
    <property type="entry name" value="TPP_enzyme_N"/>
    <property type="match status" value="1"/>
</dbReference>
<evidence type="ECO:0000313" key="9">
    <source>
        <dbReference type="EMBL" id="NKQ57903.1"/>
    </source>
</evidence>
<organism evidence="9 10">
    <name type="scientific">Amycolatopsis acididurans</name>
    <dbReference type="NCBI Taxonomy" id="2724524"/>
    <lineage>
        <taxon>Bacteria</taxon>
        <taxon>Bacillati</taxon>
        <taxon>Actinomycetota</taxon>
        <taxon>Actinomycetes</taxon>
        <taxon>Pseudonocardiales</taxon>
        <taxon>Pseudonocardiaceae</taxon>
        <taxon>Amycolatopsis</taxon>
    </lineage>
</organism>
<evidence type="ECO:0000259" key="8">
    <source>
        <dbReference type="Pfam" id="PF02776"/>
    </source>
</evidence>
<evidence type="ECO:0000259" key="7">
    <source>
        <dbReference type="Pfam" id="PF02775"/>
    </source>
</evidence>
<dbReference type="Pfam" id="PF00205">
    <property type="entry name" value="TPP_enzyme_M"/>
    <property type="match status" value="1"/>
</dbReference>
<feature type="region of interest" description="Disordered" evidence="5">
    <location>
        <begin position="577"/>
        <end position="598"/>
    </location>
</feature>
<dbReference type="InterPro" id="IPR011766">
    <property type="entry name" value="TPP_enzyme_TPP-bd"/>
</dbReference>
<evidence type="ECO:0000256" key="5">
    <source>
        <dbReference type="SAM" id="MobiDB-lite"/>
    </source>
</evidence>
<dbReference type="InterPro" id="IPR000399">
    <property type="entry name" value="TPP-bd_CS"/>
</dbReference>
<dbReference type="PANTHER" id="PTHR18968:SF13">
    <property type="entry name" value="ACETOLACTATE SYNTHASE CATALYTIC SUBUNIT, MITOCHONDRIAL"/>
    <property type="match status" value="1"/>
</dbReference>
<dbReference type="InterPro" id="IPR012000">
    <property type="entry name" value="Thiamin_PyroP_enz_cen_dom"/>
</dbReference>
<comment type="cofactor">
    <cofactor evidence="1">
        <name>thiamine diphosphate</name>
        <dbReference type="ChEBI" id="CHEBI:58937"/>
    </cofactor>
</comment>
<comment type="similarity">
    <text evidence="2 4">Belongs to the TPP enzyme family.</text>
</comment>
<evidence type="ECO:0000256" key="1">
    <source>
        <dbReference type="ARBA" id="ARBA00001964"/>
    </source>
</evidence>
<feature type="domain" description="Thiamine pyrophosphate enzyme TPP-binding" evidence="7">
    <location>
        <begin position="408"/>
        <end position="564"/>
    </location>
</feature>
<evidence type="ECO:0000313" key="10">
    <source>
        <dbReference type="Proteomes" id="UP000715441"/>
    </source>
</evidence>
<evidence type="ECO:0000256" key="3">
    <source>
        <dbReference type="ARBA" id="ARBA00023052"/>
    </source>
</evidence>
<dbReference type="Pfam" id="PF02775">
    <property type="entry name" value="TPP_enzyme_C"/>
    <property type="match status" value="1"/>
</dbReference>
<dbReference type="InterPro" id="IPR045229">
    <property type="entry name" value="TPP_enz"/>
</dbReference>
<dbReference type="InterPro" id="IPR012001">
    <property type="entry name" value="Thiamin_PyroP_enz_TPP-bd_dom"/>
</dbReference>
<dbReference type="Gene3D" id="3.40.50.1220">
    <property type="entry name" value="TPP-binding domain"/>
    <property type="match status" value="1"/>
</dbReference>
<evidence type="ECO:0000256" key="4">
    <source>
        <dbReference type="RuleBase" id="RU362132"/>
    </source>
</evidence>
<keyword evidence="10" id="KW-1185">Reference proteome</keyword>
<gene>
    <name evidence="9" type="ORF">HFP15_34085</name>
</gene>
<dbReference type="RefSeq" id="WP_168521220.1">
    <property type="nucleotide sequence ID" value="NZ_JAAXLS010000044.1"/>
</dbReference>
<dbReference type="InterPro" id="IPR029035">
    <property type="entry name" value="DHS-like_NAD/FAD-binding_dom"/>
</dbReference>
<feature type="domain" description="Thiamine pyrophosphate enzyme N-terminal TPP-binding" evidence="8">
    <location>
        <begin position="4"/>
        <end position="115"/>
    </location>
</feature>
<dbReference type="CDD" id="cd00568">
    <property type="entry name" value="TPP_enzymes"/>
    <property type="match status" value="1"/>
</dbReference>
<comment type="caution">
    <text evidence="9">The sequence shown here is derived from an EMBL/GenBank/DDBJ whole genome shotgun (WGS) entry which is preliminary data.</text>
</comment>
<dbReference type="InterPro" id="IPR029061">
    <property type="entry name" value="THDP-binding"/>
</dbReference>
<dbReference type="PANTHER" id="PTHR18968">
    <property type="entry name" value="THIAMINE PYROPHOSPHATE ENZYMES"/>
    <property type="match status" value="1"/>
</dbReference>
<feature type="domain" description="Thiamine pyrophosphate enzyme central" evidence="6">
    <location>
        <begin position="201"/>
        <end position="340"/>
    </location>
</feature>
<dbReference type="CDD" id="cd07035">
    <property type="entry name" value="TPP_PYR_POX_like"/>
    <property type="match status" value="1"/>
</dbReference>
<dbReference type="Gene3D" id="3.40.50.970">
    <property type="match status" value="2"/>
</dbReference>
<protein>
    <submittedName>
        <fullName evidence="9">Thiamine pyrophosphate-binding protein</fullName>
    </submittedName>
</protein>
<dbReference type="SUPFAM" id="SSF52518">
    <property type="entry name" value="Thiamin diphosphate-binding fold (THDP-binding)"/>
    <property type="match status" value="2"/>
</dbReference>
<evidence type="ECO:0000256" key="2">
    <source>
        <dbReference type="ARBA" id="ARBA00007812"/>
    </source>
</evidence>
<dbReference type="Proteomes" id="UP000715441">
    <property type="component" value="Unassembled WGS sequence"/>
</dbReference>